<keyword evidence="4" id="KW-0472">Membrane</keyword>
<evidence type="ECO:0000256" key="1">
    <source>
        <dbReference type="ARBA" id="ARBA00004167"/>
    </source>
</evidence>
<evidence type="ECO:0000256" key="2">
    <source>
        <dbReference type="ARBA" id="ARBA00022692"/>
    </source>
</evidence>
<dbReference type="RefSeq" id="WP_344913443.1">
    <property type="nucleotide sequence ID" value="NZ_BAABAQ010000001.1"/>
</dbReference>
<name>A0ABP8A798_9ACTN</name>
<gene>
    <name evidence="7" type="ORF">GCM10022252_00110</name>
</gene>
<proteinExistence type="predicted"/>
<comment type="caution">
    <text evidence="7">The sequence shown here is derived from an EMBL/GenBank/DDBJ whole genome shotgun (WGS) entry which is preliminary data.</text>
</comment>
<evidence type="ECO:0000256" key="4">
    <source>
        <dbReference type="ARBA" id="ARBA00023136"/>
    </source>
</evidence>
<evidence type="ECO:0000256" key="6">
    <source>
        <dbReference type="SAM" id="SignalP"/>
    </source>
</evidence>
<keyword evidence="8" id="KW-1185">Reference proteome</keyword>
<dbReference type="PANTHER" id="PTHR30168:SF0">
    <property type="entry name" value="INNER MEMBRANE PROTEIN"/>
    <property type="match status" value="1"/>
</dbReference>
<evidence type="ECO:0000313" key="7">
    <source>
        <dbReference type="EMBL" id="GAA4179108.1"/>
    </source>
</evidence>
<dbReference type="PROSITE" id="PS51257">
    <property type="entry name" value="PROKAR_LIPOPROTEIN"/>
    <property type="match status" value="1"/>
</dbReference>
<feature type="signal peptide" evidence="6">
    <location>
        <begin position="1"/>
        <end position="19"/>
    </location>
</feature>
<comment type="subcellular location">
    <subcellularLocation>
        <location evidence="1">Membrane</location>
        <topology evidence="1">Single-pass membrane protein</topology>
    </subcellularLocation>
</comment>
<accession>A0ABP8A798</accession>
<dbReference type="Pfam" id="PF04228">
    <property type="entry name" value="Zn_peptidase"/>
    <property type="match status" value="1"/>
</dbReference>
<protein>
    <recommendedName>
        <fullName evidence="9">Metalloprotease</fullName>
    </recommendedName>
</protein>
<dbReference type="EMBL" id="BAABAQ010000001">
    <property type="protein sequence ID" value="GAA4179108.1"/>
    <property type="molecule type" value="Genomic_DNA"/>
</dbReference>
<evidence type="ECO:0008006" key="9">
    <source>
        <dbReference type="Google" id="ProtNLM"/>
    </source>
</evidence>
<evidence type="ECO:0000256" key="3">
    <source>
        <dbReference type="ARBA" id="ARBA00022989"/>
    </source>
</evidence>
<sequence length="224" mass="23954">MKAFSFLLVLVLAAVTACGSVGEGTEPEAGPTVEQDTPSARGQTFESDVELARELTEAYWKQTFSAAGLTYRPVTAFTAYQGENGPDCGGQPSVPNNAFYCPVGHFIAYDEQWMNGLYERMGDGSVYVIIPHEFGHAVQAQLNTAFRLSIEKELQADCYAGGTLGALVKGGSLQTEPGDEDELLINLAAAGDPTDDWLRPDAHGTAGQRQELFAKGYNQGTTAC</sequence>
<reference evidence="8" key="1">
    <citation type="journal article" date="2019" name="Int. J. Syst. Evol. Microbiol.">
        <title>The Global Catalogue of Microorganisms (GCM) 10K type strain sequencing project: providing services to taxonomists for standard genome sequencing and annotation.</title>
        <authorList>
            <consortium name="The Broad Institute Genomics Platform"/>
            <consortium name="The Broad Institute Genome Sequencing Center for Infectious Disease"/>
            <person name="Wu L."/>
            <person name="Ma J."/>
        </authorList>
    </citation>
    <scope>NUCLEOTIDE SEQUENCE [LARGE SCALE GENOMIC DNA]</scope>
    <source>
        <strain evidence="8">JCM 17388</strain>
    </source>
</reference>
<keyword evidence="6" id="KW-0732">Signal</keyword>
<dbReference type="Proteomes" id="UP001501251">
    <property type="component" value="Unassembled WGS sequence"/>
</dbReference>
<feature type="chain" id="PRO_5046378901" description="Metalloprotease" evidence="6">
    <location>
        <begin position="20"/>
        <end position="224"/>
    </location>
</feature>
<dbReference type="PANTHER" id="PTHR30168">
    <property type="entry name" value="PUTATIVE MEMBRANE PROTEIN YPFJ"/>
    <property type="match status" value="1"/>
</dbReference>
<organism evidence="7 8">
    <name type="scientific">Streptosporangium oxazolinicum</name>
    <dbReference type="NCBI Taxonomy" id="909287"/>
    <lineage>
        <taxon>Bacteria</taxon>
        <taxon>Bacillati</taxon>
        <taxon>Actinomycetota</taxon>
        <taxon>Actinomycetes</taxon>
        <taxon>Streptosporangiales</taxon>
        <taxon>Streptosporangiaceae</taxon>
        <taxon>Streptosporangium</taxon>
    </lineage>
</organism>
<dbReference type="InterPro" id="IPR007343">
    <property type="entry name" value="Uncharacterised_pept_Zn_put"/>
</dbReference>
<feature type="region of interest" description="Disordered" evidence="5">
    <location>
        <begin position="23"/>
        <end position="42"/>
    </location>
</feature>
<keyword evidence="3" id="KW-1133">Transmembrane helix</keyword>
<evidence type="ECO:0000313" key="8">
    <source>
        <dbReference type="Proteomes" id="UP001501251"/>
    </source>
</evidence>
<keyword evidence="2" id="KW-0812">Transmembrane</keyword>
<evidence type="ECO:0000256" key="5">
    <source>
        <dbReference type="SAM" id="MobiDB-lite"/>
    </source>
</evidence>